<dbReference type="STRING" id="1533.SAMN05443638_1563"/>
<keyword evidence="7" id="KW-0460">Magnesium</keyword>
<dbReference type="GO" id="GO:0000287">
    <property type="term" value="F:magnesium ion binding"/>
    <property type="evidence" value="ECO:0007669"/>
    <property type="project" value="UniProtKB-UniRule"/>
</dbReference>
<dbReference type="PRINTS" id="PR01100">
    <property type="entry name" value="SHIKIMTKNASE"/>
</dbReference>
<evidence type="ECO:0000256" key="4">
    <source>
        <dbReference type="ARBA" id="ARBA00022777"/>
    </source>
</evidence>
<feature type="binding site" evidence="7">
    <location>
        <position position="116"/>
    </location>
    <ligand>
        <name>ATP</name>
        <dbReference type="ChEBI" id="CHEBI:30616"/>
    </ligand>
</feature>
<feature type="binding site" evidence="7">
    <location>
        <position position="56"/>
    </location>
    <ligand>
        <name>substrate</name>
    </ligand>
</feature>
<dbReference type="Gene3D" id="3.40.50.300">
    <property type="entry name" value="P-loop containing nucleotide triphosphate hydrolases"/>
    <property type="match status" value="1"/>
</dbReference>
<dbReference type="InterPro" id="IPR031322">
    <property type="entry name" value="Shikimate/glucono_kinase"/>
</dbReference>
<comment type="caution">
    <text evidence="7">Lacks conserved residue(s) required for the propagation of feature annotation.</text>
</comment>
<evidence type="ECO:0000256" key="3">
    <source>
        <dbReference type="ARBA" id="ARBA00022741"/>
    </source>
</evidence>
<evidence type="ECO:0000313" key="9">
    <source>
        <dbReference type="Proteomes" id="UP000184035"/>
    </source>
</evidence>
<comment type="similarity">
    <text evidence="7">Belongs to the shikimate kinase family.</text>
</comment>
<dbReference type="GO" id="GO:0008652">
    <property type="term" value="P:amino acid biosynthetic process"/>
    <property type="evidence" value="ECO:0007669"/>
    <property type="project" value="UniProtKB-KW"/>
</dbReference>
<dbReference type="UniPathway" id="UPA00053">
    <property type="reaction ID" value="UER00088"/>
</dbReference>
<sequence length="167" mass="19206">MIIYLIGMPGAGKTTIGKKISKEIGYSFLDTDSEIEKIEKKSISLIFEEKGEKYFRDLEKKLVNEKLCYLKDTIVATGGGMPIYNDNLKELKKSGVTIYLCKSLESLLKRKNLGKRPLLKNNIKKNLIEIYNKRKDIYNKADYIIKEDDLDEKGVMLKLRGIINSEF</sequence>
<dbReference type="CDD" id="cd00464">
    <property type="entry name" value="SK"/>
    <property type="match status" value="1"/>
</dbReference>
<dbReference type="PANTHER" id="PTHR21087">
    <property type="entry name" value="SHIKIMATE KINASE"/>
    <property type="match status" value="1"/>
</dbReference>
<dbReference type="Proteomes" id="UP000184035">
    <property type="component" value="Unassembled WGS sequence"/>
</dbReference>
<keyword evidence="7" id="KW-0479">Metal-binding</keyword>
<keyword evidence="4 7" id="KW-0418">Kinase</keyword>
<comment type="cofactor">
    <cofactor evidence="7">
        <name>Mg(2+)</name>
        <dbReference type="ChEBI" id="CHEBI:18420"/>
    </cofactor>
    <text evidence="7">Binds 1 Mg(2+) ion per subunit.</text>
</comment>
<accession>A0A1M4ZKY7</accession>
<feature type="binding site" evidence="7">
    <location>
        <position position="79"/>
    </location>
    <ligand>
        <name>substrate</name>
    </ligand>
</feature>
<keyword evidence="7" id="KW-0963">Cytoplasm</keyword>
<dbReference type="RefSeq" id="WP_072897892.1">
    <property type="nucleotide sequence ID" value="NZ_FQVM01000056.1"/>
</dbReference>
<reference evidence="8 9" key="1">
    <citation type="submission" date="2016-11" db="EMBL/GenBank/DDBJ databases">
        <authorList>
            <person name="Jaros S."/>
            <person name="Januszkiewicz K."/>
            <person name="Wedrychowicz H."/>
        </authorList>
    </citation>
    <scope>NUCLEOTIDE SEQUENCE [LARGE SCALE GENOMIC DNA]</scope>
    <source>
        <strain evidence="8 9">DSM 2631</strain>
    </source>
</reference>
<comment type="function">
    <text evidence="7">Catalyzes the specific phosphorylation of the 3-hydroxyl group of shikimic acid using ATP as a cosubstrate.</text>
</comment>
<evidence type="ECO:0000256" key="1">
    <source>
        <dbReference type="ARBA" id="ARBA00022605"/>
    </source>
</evidence>
<dbReference type="GO" id="GO:0004765">
    <property type="term" value="F:shikimate kinase activity"/>
    <property type="evidence" value="ECO:0007669"/>
    <property type="project" value="UniProtKB-UniRule"/>
</dbReference>
<dbReference type="GO" id="GO:0005829">
    <property type="term" value="C:cytosol"/>
    <property type="evidence" value="ECO:0007669"/>
    <property type="project" value="TreeGrafter"/>
</dbReference>
<feature type="binding site" evidence="7">
    <location>
        <position position="14"/>
    </location>
    <ligand>
        <name>Mg(2+)</name>
        <dbReference type="ChEBI" id="CHEBI:18420"/>
    </ligand>
</feature>
<keyword evidence="6 7" id="KW-0057">Aromatic amino acid biosynthesis</keyword>
<dbReference type="OrthoDB" id="9800332at2"/>
<gene>
    <name evidence="7" type="primary">aroK</name>
    <name evidence="8" type="ORF">SAMN05443638_1563</name>
</gene>
<dbReference type="PANTHER" id="PTHR21087:SF16">
    <property type="entry name" value="SHIKIMATE KINASE 1, CHLOROPLASTIC"/>
    <property type="match status" value="1"/>
</dbReference>
<dbReference type="SUPFAM" id="SSF52540">
    <property type="entry name" value="P-loop containing nucleoside triphosphate hydrolases"/>
    <property type="match status" value="1"/>
</dbReference>
<dbReference type="GO" id="GO:0005524">
    <property type="term" value="F:ATP binding"/>
    <property type="evidence" value="ECO:0007669"/>
    <property type="project" value="UniProtKB-UniRule"/>
</dbReference>
<feature type="binding site" evidence="7">
    <location>
        <position position="32"/>
    </location>
    <ligand>
        <name>substrate</name>
    </ligand>
</feature>
<keyword evidence="5 7" id="KW-0067">ATP-binding</keyword>
<protein>
    <recommendedName>
        <fullName evidence="7">Shikimate kinase</fullName>
        <shortName evidence="7">SK</shortName>
        <ecNumber evidence="7">2.7.1.71</ecNumber>
    </recommendedName>
</protein>
<dbReference type="GO" id="GO:0009073">
    <property type="term" value="P:aromatic amino acid family biosynthetic process"/>
    <property type="evidence" value="ECO:0007669"/>
    <property type="project" value="UniProtKB-KW"/>
</dbReference>
<keyword evidence="2 7" id="KW-0808">Transferase</keyword>
<evidence type="ECO:0000313" key="8">
    <source>
        <dbReference type="EMBL" id="SHF18671.1"/>
    </source>
</evidence>
<comment type="subunit">
    <text evidence="7">Monomer.</text>
</comment>
<comment type="subcellular location">
    <subcellularLocation>
        <location evidence="7">Cytoplasm</location>
    </subcellularLocation>
</comment>
<proteinExistence type="inferred from homology"/>
<comment type="pathway">
    <text evidence="7">Metabolic intermediate biosynthesis; chorismate biosynthesis; chorismate from D-erythrose 4-phosphate and phosphoenolpyruvate: step 5/7.</text>
</comment>
<keyword evidence="9" id="KW-1185">Reference proteome</keyword>
<dbReference type="HAMAP" id="MF_00109">
    <property type="entry name" value="Shikimate_kinase"/>
    <property type="match status" value="1"/>
</dbReference>
<dbReference type="EC" id="2.7.1.71" evidence="7"/>
<feature type="binding site" evidence="7">
    <location>
        <begin position="10"/>
        <end position="15"/>
    </location>
    <ligand>
        <name>ATP</name>
        <dbReference type="ChEBI" id="CHEBI:30616"/>
    </ligand>
</feature>
<evidence type="ECO:0000256" key="5">
    <source>
        <dbReference type="ARBA" id="ARBA00022840"/>
    </source>
</evidence>
<dbReference type="InterPro" id="IPR000623">
    <property type="entry name" value="Shikimate_kinase/TSH1"/>
</dbReference>
<dbReference type="EMBL" id="FQVM01000056">
    <property type="protein sequence ID" value="SHF18671.1"/>
    <property type="molecule type" value="Genomic_DNA"/>
</dbReference>
<dbReference type="Pfam" id="PF01202">
    <property type="entry name" value="SKI"/>
    <property type="match status" value="1"/>
</dbReference>
<comment type="catalytic activity">
    <reaction evidence="7">
        <text>shikimate + ATP = 3-phosphoshikimate + ADP + H(+)</text>
        <dbReference type="Rhea" id="RHEA:13121"/>
        <dbReference type="ChEBI" id="CHEBI:15378"/>
        <dbReference type="ChEBI" id="CHEBI:30616"/>
        <dbReference type="ChEBI" id="CHEBI:36208"/>
        <dbReference type="ChEBI" id="CHEBI:145989"/>
        <dbReference type="ChEBI" id="CHEBI:456216"/>
        <dbReference type="EC" id="2.7.1.71"/>
    </reaction>
</comment>
<evidence type="ECO:0000256" key="2">
    <source>
        <dbReference type="ARBA" id="ARBA00022679"/>
    </source>
</evidence>
<evidence type="ECO:0000256" key="7">
    <source>
        <dbReference type="HAMAP-Rule" id="MF_00109"/>
    </source>
</evidence>
<evidence type="ECO:0000256" key="6">
    <source>
        <dbReference type="ARBA" id="ARBA00023141"/>
    </source>
</evidence>
<name>A0A1M4ZKY7_9CLOT</name>
<feature type="binding site" evidence="7">
    <location>
        <position position="134"/>
    </location>
    <ligand>
        <name>substrate</name>
    </ligand>
</feature>
<keyword evidence="3 7" id="KW-0547">Nucleotide-binding</keyword>
<dbReference type="AlphaFoldDB" id="A0A1M4ZKY7"/>
<dbReference type="InterPro" id="IPR027417">
    <property type="entry name" value="P-loop_NTPase"/>
</dbReference>
<keyword evidence="1 7" id="KW-0028">Amino-acid biosynthesis</keyword>
<dbReference type="GO" id="GO:0009423">
    <property type="term" value="P:chorismate biosynthetic process"/>
    <property type="evidence" value="ECO:0007669"/>
    <property type="project" value="UniProtKB-UniRule"/>
</dbReference>
<organism evidence="8 9">
    <name type="scientific">Clostridium fallax</name>
    <dbReference type="NCBI Taxonomy" id="1533"/>
    <lineage>
        <taxon>Bacteria</taxon>
        <taxon>Bacillati</taxon>
        <taxon>Bacillota</taxon>
        <taxon>Clostridia</taxon>
        <taxon>Eubacteriales</taxon>
        <taxon>Clostridiaceae</taxon>
        <taxon>Clostridium</taxon>
    </lineage>
</organism>